<dbReference type="InterPro" id="IPR041664">
    <property type="entry name" value="AAA_16"/>
</dbReference>
<dbReference type="SUPFAM" id="SSF52540">
    <property type="entry name" value="P-loop containing nucleoside triphosphate hydrolases"/>
    <property type="match status" value="1"/>
</dbReference>
<name>A0A7K3RF29_STRAQ</name>
<dbReference type="GO" id="GO:0005524">
    <property type="term" value="F:ATP binding"/>
    <property type="evidence" value="ECO:0007669"/>
    <property type="project" value="UniProtKB-KW"/>
</dbReference>
<reference evidence="2 3" key="1">
    <citation type="submission" date="2020-01" db="EMBL/GenBank/DDBJ databases">
        <title>Insect and environment-associated Actinomycetes.</title>
        <authorList>
            <person name="Currrie C."/>
            <person name="Chevrette M."/>
            <person name="Carlson C."/>
            <person name="Stubbendieck R."/>
            <person name="Wendt-Pienkowski E."/>
        </authorList>
    </citation>
    <scope>NUCLEOTIDE SEQUENCE [LARGE SCALE GENOMIC DNA]</scope>
    <source>
        <strain evidence="2 3">SID7903</strain>
    </source>
</reference>
<protein>
    <submittedName>
        <fullName evidence="2">ATP-binding protein</fullName>
    </submittedName>
</protein>
<keyword evidence="2" id="KW-0067">ATP-binding</keyword>
<evidence type="ECO:0000313" key="2">
    <source>
        <dbReference type="EMBL" id="NEC00587.1"/>
    </source>
</evidence>
<keyword evidence="2" id="KW-0547">Nucleotide-binding</keyword>
<organism evidence="2 3">
    <name type="scientific">Streptomyces anulatus</name>
    <name type="common">Streptomyces chrysomallus</name>
    <dbReference type="NCBI Taxonomy" id="1892"/>
    <lineage>
        <taxon>Bacteria</taxon>
        <taxon>Bacillati</taxon>
        <taxon>Actinomycetota</taxon>
        <taxon>Actinomycetes</taxon>
        <taxon>Kitasatosporales</taxon>
        <taxon>Streptomycetaceae</taxon>
        <taxon>Streptomyces</taxon>
    </lineage>
</organism>
<evidence type="ECO:0000259" key="1">
    <source>
        <dbReference type="Pfam" id="PF13191"/>
    </source>
</evidence>
<dbReference type="AlphaFoldDB" id="A0A7K3RF29"/>
<gene>
    <name evidence="2" type="ORF">G3I58_21780</name>
</gene>
<dbReference type="Proteomes" id="UP000470951">
    <property type="component" value="Unassembled WGS sequence"/>
</dbReference>
<dbReference type="InterPro" id="IPR027417">
    <property type="entry name" value="P-loop_NTPase"/>
</dbReference>
<feature type="domain" description="Orc1-like AAA ATPase" evidence="1">
    <location>
        <begin position="6"/>
        <end position="65"/>
    </location>
</feature>
<accession>A0A7K3RF29</accession>
<dbReference type="EMBL" id="JAAGMS010000239">
    <property type="protein sequence ID" value="NEC00587.1"/>
    <property type="molecule type" value="Genomic_DNA"/>
</dbReference>
<comment type="caution">
    <text evidence="2">The sequence shown here is derived from an EMBL/GenBank/DDBJ whole genome shotgun (WGS) entry which is preliminary data.</text>
</comment>
<feature type="non-terminal residue" evidence="2">
    <location>
        <position position="76"/>
    </location>
</feature>
<dbReference type="Pfam" id="PF13191">
    <property type="entry name" value="AAA_16"/>
    <property type="match status" value="1"/>
</dbReference>
<proteinExistence type="predicted"/>
<sequence length="76" mass="7990">MRSPLRLYGRDDELAALEGLLVRLWRGDGGALVLVAPPGLGRTALLRAAVDAHRDRGPVLYAAAPAPRAVPCGALH</sequence>
<evidence type="ECO:0000313" key="3">
    <source>
        <dbReference type="Proteomes" id="UP000470951"/>
    </source>
</evidence>